<dbReference type="eggNOG" id="ENOG502RQTP">
    <property type="taxonomic scope" value="Eukaryota"/>
</dbReference>
<feature type="compositionally biased region" description="Basic and acidic residues" evidence="1">
    <location>
        <begin position="114"/>
        <end position="131"/>
    </location>
</feature>
<accession>D4B396</accession>
<feature type="compositionally biased region" description="Basic and acidic residues" evidence="1">
    <location>
        <begin position="182"/>
        <end position="239"/>
    </location>
</feature>
<dbReference type="HOGENOM" id="CLU_056434_0_0_1"/>
<dbReference type="GeneID" id="9525007"/>
<dbReference type="STRING" id="663331.D4B396"/>
<feature type="compositionally biased region" description="Basic and acidic residues" evidence="1">
    <location>
        <begin position="141"/>
        <end position="152"/>
    </location>
</feature>
<organism evidence="2 3">
    <name type="scientific">Arthroderma benhamiae (strain ATCC MYA-4681 / CBS 112371)</name>
    <name type="common">Trichophyton mentagrophytes</name>
    <dbReference type="NCBI Taxonomy" id="663331"/>
    <lineage>
        <taxon>Eukaryota</taxon>
        <taxon>Fungi</taxon>
        <taxon>Dikarya</taxon>
        <taxon>Ascomycota</taxon>
        <taxon>Pezizomycotina</taxon>
        <taxon>Eurotiomycetes</taxon>
        <taxon>Eurotiomycetidae</taxon>
        <taxon>Onygenales</taxon>
        <taxon>Arthrodermataceae</taxon>
        <taxon>Trichophyton</taxon>
    </lineage>
</organism>
<reference evidence="3" key="1">
    <citation type="journal article" date="2011" name="Genome Biol.">
        <title>Comparative and functional genomics provide insights into the pathogenicity of dermatophytic fungi.</title>
        <authorList>
            <person name="Burmester A."/>
            <person name="Shelest E."/>
            <person name="Gloeckner G."/>
            <person name="Heddergott C."/>
            <person name="Schindler S."/>
            <person name="Staib P."/>
            <person name="Heidel A."/>
            <person name="Felder M."/>
            <person name="Petzold A."/>
            <person name="Szafranski K."/>
            <person name="Feuermann M."/>
            <person name="Pedruzzi I."/>
            <person name="Priebe S."/>
            <person name="Groth M."/>
            <person name="Winkler R."/>
            <person name="Li W."/>
            <person name="Kniemeyer O."/>
            <person name="Schroeckh V."/>
            <person name="Hertweck C."/>
            <person name="Hube B."/>
            <person name="White T.C."/>
            <person name="Platzer M."/>
            <person name="Guthke R."/>
            <person name="Heitman J."/>
            <person name="Woestemeyer J."/>
            <person name="Zipfel P.F."/>
            <person name="Monod M."/>
            <person name="Brakhage A.A."/>
        </authorList>
    </citation>
    <scope>NUCLEOTIDE SEQUENCE [LARGE SCALE GENOMIC DNA]</scope>
    <source>
        <strain evidence="3">ATCC MYA-4681 / CBS 112371</strain>
    </source>
</reference>
<evidence type="ECO:0000313" key="3">
    <source>
        <dbReference type="Proteomes" id="UP000008866"/>
    </source>
</evidence>
<feature type="compositionally biased region" description="Acidic residues" evidence="1">
    <location>
        <begin position="153"/>
        <end position="167"/>
    </location>
</feature>
<comment type="caution">
    <text evidence="2">The sequence shown here is derived from an EMBL/GenBank/DDBJ whole genome shotgun (WGS) entry which is preliminary data.</text>
</comment>
<protein>
    <submittedName>
        <fullName evidence="2">Uncharacterized protein</fullName>
    </submittedName>
</protein>
<dbReference type="EMBL" id="ABSU01000032">
    <property type="protein sequence ID" value="EFE30251.1"/>
    <property type="molecule type" value="Genomic_DNA"/>
</dbReference>
<sequence>MDLKFTSDQLLAIQLTLENSDRVKRWLRTLPANPISPGNGSISPDFAKAHLMDRCRHPDCAFQVRLISVHNHTHHKGMPLDQLYPVTWTSSGGSTSTGTTFLTAKSHQTASDGGETKPEEPNEPEELKEPQELEELGASMKPEELEKTKEPDGLDELPVPEELEELDELKRPEGPGGQEKQTQPEEREEHKKLEEDDVLEVHNVPEEDDKSGVHSELEKHDEPEELPPRKQAGERPRETEEMDYLATRVKERMEKPRKKPQRKPEALHTPFEINLYQASWFHKLDLSEEGSLLDEEDLDFLASKPFEESTRRQLQRGLQQMFKPPSLPIRPRLRKWKQAVIKRLGKG</sequence>
<dbReference type="OrthoDB" id="4174433at2759"/>
<proteinExistence type="predicted"/>
<feature type="region of interest" description="Disordered" evidence="1">
    <location>
        <begin position="105"/>
        <end position="241"/>
    </location>
</feature>
<dbReference type="AlphaFoldDB" id="D4B396"/>
<dbReference type="OMA" id="HDKPEVH"/>
<dbReference type="KEGG" id="abe:ARB_02931"/>
<keyword evidence="3" id="KW-1185">Reference proteome</keyword>
<gene>
    <name evidence="2" type="ORF">ARB_02931</name>
</gene>
<dbReference type="RefSeq" id="XP_003010891.1">
    <property type="nucleotide sequence ID" value="XM_003010845.1"/>
</dbReference>
<dbReference type="Proteomes" id="UP000008866">
    <property type="component" value="Unassembled WGS sequence"/>
</dbReference>
<name>D4B396_ARTBC</name>
<evidence type="ECO:0000313" key="2">
    <source>
        <dbReference type="EMBL" id="EFE30251.1"/>
    </source>
</evidence>
<evidence type="ECO:0000256" key="1">
    <source>
        <dbReference type="SAM" id="MobiDB-lite"/>
    </source>
</evidence>